<protein>
    <recommendedName>
        <fullName evidence="5">Eukaryotic translation initiation factor 4G</fullName>
    </recommendedName>
    <alternativeName>
        <fullName evidence="6">Protein synthesis initiation factor 4G</fullName>
    </alternativeName>
</protein>
<dbReference type="Pfam" id="PF14111">
    <property type="entry name" value="DUF4283"/>
    <property type="match status" value="1"/>
</dbReference>
<dbReference type="PANTHER" id="PTHR23253:SF9">
    <property type="entry name" value="EUKARYOTIC TRANSLATION INITIATION FACTOR 4 GAMMA 2"/>
    <property type="match status" value="1"/>
</dbReference>
<reference evidence="9 10" key="1">
    <citation type="submission" date="2024-01" db="EMBL/GenBank/DDBJ databases">
        <title>The genomes of 5 underutilized Papilionoideae crops provide insights into root nodulation and disease resistance.</title>
        <authorList>
            <person name="Yuan L."/>
        </authorList>
    </citation>
    <scope>NUCLEOTIDE SEQUENCE [LARGE SCALE GENOMIC DNA]</scope>
    <source>
        <strain evidence="9">LY-2023</strain>
        <tissue evidence="9">Leaf</tissue>
    </source>
</reference>
<dbReference type="PANTHER" id="PTHR23253">
    <property type="entry name" value="EUKARYOTIC TRANSLATION INITIATION FACTOR 4 GAMMA"/>
    <property type="match status" value="1"/>
</dbReference>
<proteinExistence type="inferred from homology"/>
<dbReference type="SMART" id="SM00544">
    <property type="entry name" value="MA3"/>
    <property type="match status" value="1"/>
</dbReference>
<evidence type="ECO:0000256" key="5">
    <source>
        <dbReference type="ARBA" id="ARBA00067320"/>
    </source>
</evidence>
<dbReference type="SUPFAM" id="SSF48371">
    <property type="entry name" value="ARM repeat"/>
    <property type="match status" value="2"/>
</dbReference>
<feature type="compositionally biased region" description="Basic and acidic residues" evidence="7">
    <location>
        <begin position="382"/>
        <end position="409"/>
    </location>
</feature>
<dbReference type="InterPro" id="IPR003891">
    <property type="entry name" value="Initiation_fac_eIF4g_MI"/>
</dbReference>
<keyword evidence="10" id="KW-1185">Reference proteome</keyword>
<name>A0AAN9J7V5_CLITE</name>
<dbReference type="EMBL" id="JAYKXN010000004">
    <property type="protein sequence ID" value="KAK7293246.1"/>
    <property type="molecule type" value="Genomic_DNA"/>
</dbReference>
<comment type="caution">
    <text evidence="9">The sequence shown here is derived from an EMBL/GenBank/DDBJ whole genome shotgun (WGS) entry which is preliminary data.</text>
</comment>
<dbReference type="Pfam" id="PF02847">
    <property type="entry name" value="MA3"/>
    <property type="match status" value="1"/>
</dbReference>
<dbReference type="GO" id="GO:0003729">
    <property type="term" value="F:mRNA binding"/>
    <property type="evidence" value="ECO:0007669"/>
    <property type="project" value="TreeGrafter"/>
</dbReference>
<evidence type="ECO:0000256" key="2">
    <source>
        <dbReference type="ARBA" id="ARBA00022540"/>
    </source>
</evidence>
<dbReference type="Gene3D" id="1.25.40.180">
    <property type="match status" value="2"/>
</dbReference>
<dbReference type="Pfam" id="PF02854">
    <property type="entry name" value="MIF4G"/>
    <property type="match status" value="1"/>
</dbReference>
<feature type="domain" description="MI" evidence="8">
    <location>
        <begin position="639"/>
        <end position="763"/>
    </location>
</feature>
<evidence type="ECO:0000313" key="9">
    <source>
        <dbReference type="EMBL" id="KAK7293246.1"/>
    </source>
</evidence>
<dbReference type="SMART" id="SM00543">
    <property type="entry name" value="MIF4G"/>
    <property type="match status" value="1"/>
</dbReference>
<evidence type="ECO:0000256" key="4">
    <source>
        <dbReference type="ARBA" id="ARBA00022917"/>
    </source>
</evidence>
<dbReference type="Proteomes" id="UP001359559">
    <property type="component" value="Unassembled WGS sequence"/>
</dbReference>
<gene>
    <name evidence="9" type="ORF">RJT34_16109</name>
</gene>
<evidence type="ECO:0000256" key="7">
    <source>
        <dbReference type="SAM" id="MobiDB-lite"/>
    </source>
</evidence>
<sequence length="821" mass="93121">MEDYETLEDSIPLQKKMVTENDHPVIPITEDEFEDWCKPWKTSLILKLQGNNKVTLDTLKTQLQHNLSLKGTMKINYMTHGYFIVSFSEEEDYNRALFQGPWKVQDHYLIVQRWRPFFMSNDGDAVTKVAVWVKIHCLPIELHNQTFLSRVGAKIGGAVLRIDSGTGKFARICVEVDLGRRLVSMIRVLGFELSLEYEGLCFKCGQYDHEVKHCEVGCGLEESSSEKRGPDMSVATTREYHRVQSNEQSMKERAASFKQNSLISSPFPQASLQNMHKADNFEVNKLLLKQRLLKAVLNKLTPQNIGKILQQIQAVNIDNVVTLSGFISQIYEKALMEPTLCEMYVNLCFHLAAMLPDFSEDNERITFKRLLLNMCQEEFERGEREREEANKADEGDVKLFDEERDEKQTKSRRRKLGNIRLIGELYKNRMLTERIIHECTRKLLGQHQDPDEEDIEALCVLMSTVGEMIDRPTAKQHMDAYFERISFLGNNMNLSSRVRLMLKDVIDLRKNKWAQKKVEGQEKTEEVHIYASNQRQAQAGWFGLGLGKNPSRRIPTDFDSIGSSGLSFRNAQMGELHGLATQVCGGYQDACMDGSGNNMKYGSRDLKNEGRVLDTPVVTSPPAQTQRTTVSQKSYSDEKLQDMSKAAIREYYSARDEKEVILCIKDLNSPSFHPSMVSLWVRDSFERTDIERDLLAQLLANLVKSKDSTLSQAQLNEGFKSVLSTLEDAVKDAPKAAEFLGRIFAKAITEHVVSLKDIGQLIQKGGEEPGNLLEAGLAANVLGSTLDVIKMENGDAVLSEIRASSNLWLDPLGSMVLEKFI</sequence>
<dbReference type="InterPro" id="IPR025558">
    <property type="entry name" value="DUF4283"/>
</dbReference>
<comment type="similarity">
    <text evidence="1">Belongs to the eukaryotic initiation factor 4G family.</text>
</comment>
<dbReference type="FunFam" id="1.25.40.180:FF:000034">
    <property type="entry name" value="Eukaryotic translation initiation factor 4G"/>
    <property type="match status" value="1"/>
</dbReference>
<accession>A0AAN9J7V5</accession>
<feature type="region of interest" description="Disordered" evidence="7">
    <location>
        <begin position="382"/>
        <end position="412"/>
    </location>
</feature>
<evidence type="ECO:0000256" key="3">
    <source>
        <dbReference type="ARBA" id="ARBA00022845"/>
    </source>
</evidence>
<dbReference type="FunFam" id="1.25.40.180:FF:000024">
    <property type="entry name" value="Eukaryotic translation initiation factor 4G"/>
    <property type="match status" value="1"/>
</dbReference>
<organism evidence="9 10">
    <name type="scientific">Clitoria ternatea</name>
    <name type="common">Butterfly pea</name>
    <dbReference type="NCBI Taxonomy" id="43366"/>
    <lineage>
        <taxon>Eukaryota</taxon>
        <taxon>Viridiplantae</taxon>
        <taxon>Streptophyta</taxon>
        <taxon>Embryophyta</taxon>
        <taxon>Tracheophyta</taxon>
        <taxon>Spermatophyta</taxon>
        <taxon>Magnoliopsida</taxon>
        <taxon>eudicotyledons</taxon>
        <taxon>Gunneridae</taxon>
        <taxon>Pentapetalae</taxon>
        <taxon>rosids</taxon>
        <taxon>fabids</taxon>
        <taxon>Fabales</taxon>
        <taxon>Fabaceae</taxon>
        <taxon>Papilionoideae</taxon>
        <taxon>50 kb inversion clade</taxon>
        <taxon>NPAAA clade</taxon>
        <taxon>indigoferoid/millettioid clade</taxon>
        <taxon>Phaseoleae</taxon>
        <taxon>Clitoria</taxon>
    </lineage>
</organism>
<evidence type="ECO:0000259" key="8">
    <source>
        <dbReference type="PROSITE" id="PS51366"/>
    </source>
</evidence>
<keyword evidence="4" id="KW-0648">Protein biosynthesis</keyword>
<dbReference type="InterPro" id="IPR016024">
    <property type="entry name" value="ARM-type_fold"/>
</dbReference>
<evidence type="ECO:0000256" key="1">
    <source>
        <dbReference type="ARBA" id="ARBA00005775"/>
    </source>
</evidence>
<keyword evidence="2" id="KW-0396">Initiation factor</keyword>
<dbReference type="PROSITE" id="PS51366">
    <property type="entry name" value="MI"/>
    <property type="match status" value="1"/>
</dbReference>
<dbReference type="AlphaFoldDB" id="A0AAN9J7V5"/>
<dbReference type="GO" id="GO:0006417">
    <property type="term" value="P:regulation of translation"/>
    <property type="evidence" value="ECO:0007669"/>
    <property type="project" value="UniProtKB-KW"/>
</dbReference>
<evidence type="ECO:0000313" key="10">
    <source>
        <dbReference type="Proteomes" id="UP001359559"/>
    </source>
</evidence>
<evidence type="ECO:0000256" key="6">
    <source>
        <dbReference type="ARBA" id="ARBA00075135"/>
    </source>
</evidence>
<dbReference type="GO" id="GO:0003743">
    <property type="term" value="F:translation initiation factor activity"/>
    <property type="evidence" value="ECO:0007669"/>
    <property type="project" value="UniProtKB-KW"/>
</dbReference>
<dbReference type="GO" id="GO:0016281">
    <property type="term" value="C:eukaryotic translation initiation factor 4F complex"/>
    <property type="evidence" value="ECO:0007669"/>
    <property type="project" value="TreeGrafter"/>
</dbReference>
<keyword evidence="3" id="KW-0810">Translation regulation</keyword>
<dbReference type="InterPro" id="IPR003890">
    <property type="entry name" value="MIF4G-like_typ-3"/>
</dbReference>